<organism evidence="1">
    <name type="scientific">Arundo donax</name>
    <name type="common">Giant reed</name>
    <name type="synonym">Donax arundinaceus</name>
    <dbReference type="NCBI Taxonomy" id="35708"/>
    <lineage>
        <taxon>Eukaryota</taxon>
        <taxon>Viridiplantae</taxon>
        <taxon>Streptophyta</taxon>
        <taxon>Embryophyta</taxon>
        <taxon>Tracheophyta</taxon>
        <taxon>Spermatophyta</taxon>
        <taxon>Magnoliopsida</taxon>
        <taxon>Liliopsida</taxon>
        <taxon>Poales</taxon>
        <taxon>Poaceae</taxon>
        <taxon>PACMAD clade</taxon>
        <taxon>Arundinoideae</taxon>
        <taxon>Arundineae</taxon>
        <taxon>Arundo</taxon>
    </lineage>
</organism>
<sequence>MMMFFKRSILCLHPGIVIIPFL</sequence>
<name>A0A0A9AWK2_ARUDO</name>
<proteinExistence type="predicted"/>
<reference evidence="1" key="2">
    <citation type="journal article" date="2015" name="Data Brief">
        <title>Shoot transcriptome of the giant reed, Arundo donax.</title>
        <authorList>
            <person name="Barrero R.A."/>
            <person name="Guerrero F.D."/>
            <person name="Moolhuijzen P."/>
            <person name="Goolsby J.A."/>
            <person name="Tidwell J."/>
            <person name="Bellgard S.E."/>
            <person name="Bellgard M.I."/>
        </authorList>
    </citation>
    <scope>NUCLEOTIDE SEQUENCE</scope>
    <source>
        <tissue evidence="1">Shoot tissue taken approximately 20 cm above the soil surface</tissue>
    </source>
</reference>
<evidence type="ECO:0000313" key="1">
    <source>
        <dbReference type="EMBL" id="JAD54248.1"/>
    </source>
</evidence>
<protein>
    <submittedName>
        <fullName evidence="1">Uncharacterized protein</fullName>
    </submittedName>
</protein>
<dbReference type="EMBL" id="GBRH01243647">
    <property type="protein sequence ID" value="JAD54248.1"/>
    <property type="molecule type" value="Transcribed_RNA"/>
</dbReference>
<dbReference type="AlphaFoldDB" id="A0A0A9AWK2"/>
<reference evidence="1" key="1">
    <citation type="submission" date="2014-09" db="EMBL/GenBank/DDBJ databases">
        <authorList>
            <person name="Magalhaes I.L.F."/>
            <person name="Oliveira U."/>
            <person name="Santos F.R."/>
            <person name="Vidigal T.H.D.A."/>
            <person name="Brescovit A.D."/>
            <person name="Santos A.J."/>
        </authorList>
    </citation>
    <scope>NUCLEOTIDE SEQUENCE</scope>
    <source>
        <tissue evidence="1">Shoot tissue taken approximately 20 cm above the soil surface</tissue>
    </source>
</reference>
<accession>A0A0A9AWK2</accession>